<dbReference type="Pfam" id="PF03015">
    <property type="entry name" value="Sterile"/>
    <property type="match status" value="1"/>
</dbReference>
<dbReference type="eggNOG" id="KOG1221">
    <property type="taxonomic scope" value="Eukaryota"/>
</dbReference>
<feature type="domain" description="Fatty acyl-CoA reductase C-terminal" evidence="6">
    <location>
        <begin position="372"/>
        <end position="464"/>
    </location>
</feature>
<dbReference type="GO" id="GO:0035336">
    <property type="term" value="P:long-chain fatty-acyl-CoA metabolic process"/>
    <property type="evidence" value="ECO:0000318"/>
    <property type="project" value="GO_Central"/>
</dbReference>
<evidence type="ECO:0000313" key="8">
    <source>
        <dbReference type="EMBL" id="EFX89565.1"/>
    </source>
</evidence>
<feature type="compositionally biased region" description="Polar residues" evidence="5">
    <location>
        <begin position="552"/>
        <end position="563"/>
    </location>
</feature>
<dbReference type="GO" id="GO:0102965">
    <property type="term" value="F:alcohol-forming long-chain fatty acyl-CoA reductase activity"/>
    <property type="evidence" value="ECO:0007669"/>
    <property type="project" value="UniProtKB-EC"/>
</dbReference>
<dbReference type="PANTHER" id="PTHR11011">
    <property type="entry name" value="MALE STERILITY PROTEIN 2-RELATED"/>
    <property type="match status" value="1"/>
</dbReference>
<evidence type="ECO:0000259" key="6">
    <source>
        <dbReference type="Pfam" id="PF03015"/>
    </source>
</evidence>
<dbReference type="FunFam" id="3.40.50.720:FF:000370">
    <property type="entry name" value="Fatty acyl-CoA reductase"/>
    <property type="match status" value="1"/>
</dbReference>
<evidence type="ECO:0000256" key="4">
    <source>
        <dbReference type="RuleBase" id="RU363097"/>
    </source>
</evidence>
<dbReference type="InterPro" id="IPR013120">
    <property type="entry name" value="FAR_NAD-bd"/>
</dbReference>
<comment type="catalytic activity">
    <reaction evidence="4">
        <text>a long-chain fatty acyl-CoA + 2 NADPH + 2 H(+) = a long-chain primary fatty alcohol + 2 NADP(+) + CoA</text>
        <dbReference type="Rhea" id="RHEA:52716"/>
        <dbReference type="ChEBI" id="CHEBI:15378"/>
        <dbReference type="ChEBI" id="CHEBI:57287"/>
        <dbReference type="ChEBI" id="CHEBI:57783"/>
        <dbReference type="ChEBI" id="CHEBI:58349"/>
        <dbReference type="ChEBI" id="CHEBI:77396"/>
        <dbReference type="ChEBI" id="CHEBI:83139"/>
        <dbReference type="EC" id="1.2.1.84"/>
    </reaction>
</comment>
<accession>E9FTX3</accession>
<gene>
    <name evidence="8" type="ORF">DAPPUDRAFT_233376</name>
</gene>
<dbReference type="InterPro" id="IPR033640">
    <property type="entry name" value="FAR_C"/>
</dbReference>
<dbReference type="OMA" id="THEWRFH"/>
<sequence length="571" mass="64634">MDRGKNKDTHTFAKMATSDIVGFYRDRSVFITGATGFMGKVLVEKLLRCCPGVKTLYLLMRPKAGNDIRTRLEELISTKVFDNLRRDSPELMNKLVPIAGDMSLPSLGVSATDIKMLSDNVSIVFHSAATVKFDEALKSAVEMNLKGTMRLIELVRKLERLDALVHVSTAYANCDKDEIAEMIYPPPADPHKLMECVDWMDEELLKGITKKLIGKRPNTYTYTKALAEHLLMEECGGIPLAIVRPTIVTAAMKEPIPGWVDNLNGPTGLIAGAGKGLLRTLWCHTTMVADVIPVEFPINLMIAVAWHTATHKPNNIIVYNCASGYHNPLTWGEIERQGRVALLKYPMSDVLWYPSGSFKSNLTLHKIDVVLYHYLPAYFLDFLARMSGNPAMLVRLYDKAHRAMSCLNYFTTHEWRFISENPIQLLEKMSPEDRRVFYFDVRTIDWPSYIETYALGTRRFILKDDPSTLPAARRHMTRMFWIQQISRVAILLLFWRAVVSRSETARRVWNLAFTMLVSMMRRMSAGAGIGIAKRREKKDEEKSRDMSKASVDVNNSSTPSKAVSMSIAPIK</sequence>
<dbReference type="STRING" id="6669.E9FTX3"/>
<dbReference type="CDD" id="cd05236">
    <property type="entry name" value="FAR-N_SDR_e"/>
    <property type="match status" value="1"/>
</dbReference>
<keyword evidence="3 4" id="KW-0443">Lipid metabolism</keyword>
<evidence type="ECO:0000313" key="9">
    <source>
        <dbReference type="Proteomes" id="UP000000305"/>
    </source>
</evidence>
<keyword evidence="4" id="KW-0560">Oxidoreductase</keyword>
<evidence type="ECO:0000259" key="7">
    <source>
        <dbReference type="Pfam" id="PF07993"/>
    </source>
</evidence>
<dbReference type="FunCoup" id="E9FTX3">
    <property type="interactions" value="304"/>
</dbReference>
<dbReference type="HOGENOM" id="CLU_024661_0_2_1"/>
<dbReference type="CDD" id="cd09071">
    <property type="entry name" value="FAR_C"/>
    <property type="match status" value="1"/>
</dbReference>
<dbReference type="Pfam" id="PF07993">
    <property type="entry name" value="NAD_binding_4"/>
    <property type="match status" value="1"/>
</dbReference>
<dbReference type="InParanoid" id="E9FTX3"/>
<feature type="domain" description="Thioester reductase (TE)" evidence="7">
    <location>
        <begin position="31"/>
        <end position="301"/>
    </location>
</feature>
<dbReference type="GO" id="GO:0005777">
    <property type="term" value="C:peroxisome"/>
    <property type="evidence" value="ECO:0000318"/>
    <property type="project" value="GO_Central"/>
</dbReference>
<evidence type="ECO:0000256" key="3">
    <source>
        <dbReference type="ARBA" id="ARBA00023098"/>
    </source>
</evidence>
<proteinExistence type="inferred from homology"/>
<dbReference type="EC" id="1.2.1.84" evidence="4"/>
<name>E9FTX3_DAPPU</name>
<dbReference type="KEGG" id="dpx:DAPPUDRAFT_233376"/>
<keyword evidence="9" id="KW-1185">Reference proteome</keyword>
<evidence type="ECO:0000256" key="2">
    <source>
        <dbReference type="ARBA" id="ARBA00022516"/>
    </source>
</evidence>
<evidence type="ECO:0000256" key="5">
    <source>
        <dbReference type="SAM" id="MobiDB-lite"/>
    </source>
</evidence>
<dbReference type="GO" id="GO:0080019">
    <property type="term" value="F:alcohol-forming very long-chain fatty acyl-CoA reductase activity"/>
    <property type="evidence" value="ECO:0000318"/>
    <property type="project" value="GO_Central"/>
</dbReference>
<comment type="function">
    <text evidence="4">Catalyzes the reduction of fatty acyl-CoA to fatty alcohols.</text>
</comment>
<organism evidence="8 9">
    <name type="scientific">Daphnia pulex</name>
    <name type="common">Water flea</name>
    <dbReference type="NCBI Taxonomy" id="6669"/>
    <lineage>
        <taxon>Eukaryota</taxon>
        <taxon>Metazoa</taxon>
        <taxon>Ecdysozoa</taxon>
        <taxon>Arthropoda</taxon>
        <taxon>Crustacea</taxon>
        <taxon>Branchiopoda</taxon>
        <taxon>Diplostraca</taxon>
        <taxon>Cladocera</taxon>
        <taxon>Anomopoda</taxon>
        <taxon>Daphniidae</taxon>
        <taxon>Daphnia</taxon>
    </lineage>
</organism>
<feature type="compositionally biased region" description="Basic and acidic residues" evidence="5">
    <location>
        <begin position="537"/>
        <end position="547"/>
    </location>
</feature>
<dbReference type="OrthoDB" id="429813at2759"/>
<reference evidence="8 9" key="1">
    <citation type="journal article" date="2011" name="Science">
        <title>The ecoresponsive genome of Daphnia pulex.</title>
        <authorList>
            <person name="Colbourne J.K."/>
            <person name="Pfrender M.E."/>
            <person name="Gilbert D."/>
            <person name="Thomas W.K."/>
            <person name="Tucker A."/>
            <person name="Oakley T.H."/>
            <person name="Tokishita S."/>
            <person name="Aerts A."/>
            <person name="Arnold G.J."/>
            <person name="Basu M.K."/>
            <person name="Bauer D.J."/>
            <person name="Caceres C.E."/>
            <person name="Carmel L."/>
            <person name="Casola C."/>
            <person name="Choi J.H."/>
            <person name="Detter J.C."/>
            <person name="Dong Q."/>
            <person name="Dusheyko S."/>
            <person name="Eads B.D."/>
            <person name="Frohlich T."/>
            <person name="Geiler-Samerotte K.A."/>
            <person name="Gerlach D."/>
            <person name="Hatcher P."/>
            <person name="Jogdeo S."/>
            <person name="Krijgsveld J."/>
            <person name="Kriventseva E.V."/>
            <person name="Kultz D."/>
            <person name="Laforsch C."/>
            <person name="Lindquist E."/>
            <person name="Lopez J."/>
            <person name="Manak J.R."/>
            <person name="Muller J."/>
            <person name="Pangilinan J."/>
            <person name="Patwardhan R.P."/>
            <person name="Pitluck S."/>
            <person name="Pritham E.J."/>
            <person name="Rechtsteiner A."/>
            <person name="Rho M."/>
            <person name="Rogozin I.B."/>
            <person name="Sakarya O."/>
            <person name="Salamov A."/>
            <person name="Schaack S."/>
            <person name="Shapiro H."/>
            <person name="Shiga Y."/>
            <person name="Skalitzky C."/>
            <person name="Smith Z."/>
            <person name="Souvorov A."/>
            <person name="Sung W."/>
            <person name="Tang Z."/>
            <person name="Tsuchiya D."/>
            <person name="Tu H."/>
            <person name="Vos H."/>
            <person name="Wang M."/>
            <person name="Wolf Y.I."/>
            <person name="Yamagata H."/>
            <person name="Yamada T."/>
            <person name="Ye Y."/>
            <person name="Shaw J.R."/>
            <person name="Andrews J."/>
            <person name="Crease T.J."/>
            <person name="Tang H."/>
            <person name="Lucas S.M."/>
            <person name="Robertson H.M."/>
            <person name="Bork P."/>
            <person name="Koonin E.V."/>
            <person name="Zdobnov E.M."/>
            <person name="Grigoriev I.V."/>
            <person name="Lynch M."/>
            <person name="Boore J.L."/>
        </authorList>
    </citation>
    <scope>NUCLEOTIDE SEQUENCE [LARGE SCALE GENOMIC DNA]</scope>
</reference>
<dbReference type="Proteomes" id="UP000000305">
    <property type="component" value="Unassembled WGS sequence"/>
</dbReference>
<protein>
    <recommendedName>
        <fullName evidence="4">Fatty acyl-CoA reductase</fullName>
        <ecNumber evidence="4">1.2.1.84</ecNumber>
    </recommendedName>
</protein>
<dbReference type="SUPFAM" id="SSF51735">
    <property type="entry name" value="NAD(P)-binding Rossmann-fold domains"/>
    <property type="match status" value="1"/>
</dbReference>
<keyword evidence="4" id="KW-0521">NADP</keyword>
<dbReference type="InterPro" id="IPR036291">
    <property type="entry name" value="NAD(P)-bd_dom_sf"/>
</dbReference>
<dbReference type="AlphaFoldDB" id="E9FTX3"/>
<keyword evidence="2 4" id="KW-0444">Lipid biosynthesis</keyword>
<dbReference type="Gene3D" id="3.40.50.720">
    <property type="entry name" value="NAD(P)-binding Rossmann-like Domain"/>
    <property type="match status" value="1"/>
</dbReference>
<dbReference type="PANTHER" id="PTHR11011:SF116">
    <property type="entry name" value="FATTY ACYL-COA REDUCTASE CG5065-RELATED"/>
    <property type="match status" value="1"/>
</dbReference>
<feature type="region of interest" description="Disordered" evidence="5">
    <location>
        <begin position="530"/>
        <end position="571"/>
    </location>
</feature>
<evidence type="ECO:0000256" key="1">
    <source>
        <dbReference type="ARBA" id="ARBA00005928"/>
    </source>
</evidence>
<dbReference type="InterPro" id="IPR026055">
    <property type="entry name" value="FAR"/>
</dbReference>
<dbReference type="EMBL" id="GL732524">
    <property type="protein sequence ID" value="EFX89565.1"/>
    <property type="molecule type" value="Genomic_DNA"/>
</dbReference>
<comment type="similarity">
    <text evidence="1 4">Belongs to the fatty acyl-CoA reductase family.</text>
</comment>